<dbReference type="Proteomes" id="UP000009223">
    <property type="component" value="Chromosome"/>
</dbReference>
<dbReference type="EMBL" id="CP001843">
    <property type="protein sequence ID" value="AEF85521.1"/>
    <property type="molecule type" value="Genomic_DNA"/>
</dbReference>
<organism evidence="2 3">
    <name type="scientific">Treponema primitia (strain ATCC BAA-887 / DSM 12427 / ZAS-2)</name>
    <dbReference type="NCBI Taxonomy" id="545694"/>
    <lineage>
        <taxon>Bacteria</taxon>
        <taxon>Pseudomonadati</taxon>
        <taxon>Spirochaetota</taxon>
        <taxon>Spirochaetia</taxon>
        <taxon>Spirochaetales</taxon>
        <taxon>Treponemataceae</taxon>
        <taxon>Treponema</taxon>
    </lineage>
</organism>
<evidence type="ECO:0000313" key="3">
    <source>
        <dbReference type="Proteomes" id="UP000009223"/>
    </source>
</evidence>
<dbReference type="OrthoDB" id="9849956at2"/>
<dbReference type="HOGENOM" id="CLU_2095819_0_0_12"/>
<proteinExistence type="predicted"/>
<feature type="chain" id="PRO_5003329680" evidence="1">
    <location>
        <begin position="20"/>
        <end position="116"/>
    </location>
</feature>
<evidence type="ECO:0000313" key="2">
    <source>
        <dbReference type="EMBL" id="AEF85521.1"/>
    </source>
</evidence>
<accession>F5YGY7</accession>
<dbReference type="KEGG" id="tpi:TREPR_2519"/>
<reference evidence="2 3" key="2">
    <citation type="journal article" date="2011" name="ISME J.">
        <title>RNA-seq reveals cooperative metabolic interactions between two termite-gut spirochete species in co-culture.</title>
        <authorList>
            <person name="Rosenthal A.Z."/>
            <person name="Matson E.G."/>
            <person name="Eldar A."/>
            <person name="Leadbetter J.R."/>
        </authorList>
    </citation>
    <scope>NUCLEOTIDE SEQUENCE [LARGE SCALE GENOMIC DNA]</scope>
    <source>
        <strain evidence="3">ATCC BAA-887 / DSM 12427 / ZAS-2</strain>
    </source>
</reference>
<protein>
    <submittedName>
        <fullName evidence="2">Uncharacterized protein</fullName>
    </submittedName>
</protein>
<reference evidence="3" key="1">
    <citation type="submission" date="2009-12" db="EMBL/GenBank/DDBJ databases">
        <title>Complete sequence of Treponema primitia strain ZAS-2.</title>
        <authorList>
            <person name="Tetu S.G."/>
            <person name="Matson E."/>
            <person name="Ren Q."/>
            <person name="Seshadri R."/>
            <person name="Elbourne L."/>
            <person name="Hassan K.A."/>
            <person name="Durkin A."/>
            <person name="Radune D."/>
            <person name="Mohamoud Y."/>
            <person name="Shay R."/>
            <person name="Jin S."/>
            <person name="Zhang X."/>
            <person name="Lucey K."/>
            <person name="Ballor N.R."/>
            <person name="Ottesen E."/>
            <person name="Rosenthal R."/>
            <person name="Allen A."/>
            <person name="Leadbetter J.R."/>
            <person name="Paulsen I.T."/>
        </authorList>
    </citation>
    <scope>NUCLEOTIDE SEQUENCE [LARGE SCALE GENOMIC DNA]</scope>
    <source>
        <strain evidence="3">ATCC BAA-887 / DSM 12427 / ZAS-2</strain>
    </source>
</reference>
<feature type="signal peptide" evidence="1">
    <location>
        <begin position="1"/>
        <end position="19"/>
    </location>
</feature>
<dbReference type="STRING" id="545694.TREPR_2519"/>
<dbReference type="RefSeq" id="WP_015707692.1">
    <property type="nucleotide sequence ID" value="NC_015578.1"/>
</dbReference>
<keyword evidence="3" id="KW-1185">Reference proteome</keyword>
<name>F5YGY7_TREPZ</name>
<gene>
    <name evidence="2" type="ordered locus">TREPR_2519</name>
</gene>
<keyword evidence="1" id="KW-0732">Signal</keyword>
<sequence>MKRFALAFVLFIAFNAVYAQNLDKTAYKEISIPDYQKAGEVTEKENTERFKLDLIFVLQAANSVAFKDAEGALQRFTSNAKLNLTRDQAATVYIRSTHALEGGWTDETIDLAEPKS</sequence>
<evidence type="ECO:0000256" key="1">
    <source>
        <dbReference type="SAM" id="SignalP"/>
    </source>
</evidence>
<dbReference type="AlphaFoldDB" id="F5YGY7"/>